<sequence>MLSQILNPAREDVVFSLKTFAAAVLALLICYTFDLQGPQWAFTSVYIIANPLAGASGSKALYRLVGTAVGGAATVAFIPNLINSAEILTVTISLWIGMCLTLSLLDRSPRGYAFMLAGYTAALTSFPVVDAPDTAFTYATARTLEIGVAIICTLLFNTIFFPKSANGVLTRRVDGWLADVRKLAGGVLRGEDTSGTLSALSRKLAAEATDIRLFTTHAFFDTGDSRRAAMLSRELQRMMVALLPVISGIDDVLGAFRNSRNGMPTDIRQVLIDVDTWMAQGVALSDENRDLLWTRLENIARNGAAEASWSGILSRNLAVRLQDLVQTWSDCIDLKNGIEPKRTRSRLLTRLGLSGSQRPMHKDYTMALFSGATAALTTALGCTIWISTEWSSGAGMVVMGAIMMCFFAAMDNAKPVITTFMLATIATAVVCFVIQFALTPMITSFTALMAVLAIVCIPVGLLAAKPQTFLLGMSIGTSMPNMLGLPARPSFDAAAFLNSNISTVAGTILALTVTVLVKTIGTEWSARRLLRAGWSDVRAAARADAASDFTRLLHKMLDRLALLAPRINALPKSSSVHGEDILKDMRAGFNLIEMQRGMQALNGTERALISQVAAAMAKYYDRKIRSSDPVSPDRDLLNALDQCLDALIQDGSQASADASRACAALRYNLFPDADDFQPAPTHQLQDRAA</sequence>
<evidence type="ECO:0000256" key="2">
    <source>
        <dbReference type="ARBA" id="ARBA00022448"/>
    </source>
</evidence>
<accession>A0A561QGG2</accession>
<evidence type="ECO:0000256" key="5">
    <source>
        <dbReference type="ARBA" id="ARBA00022989"/>
    </source>
</evidence>
<dbReference type="GO" id="GO:0005886">
    <property type="term" value="C:plasma membrane"/>
    <property type="evidence" value="ECO:0007669"/>
    <property type="project" value="UniProtKB-SubCell"/>
</dbReference>
<feature type="transmembrane region" description="Helical" evidence="7">
    <location>
        <begin position="444"/>
        <end position="464"/>
    </location>
</feature>
<feature type="transmembrane region" description="Helical" evidence="7">
    <location>
        <begin position="112"/>
        <end position="129"/>
    </location>
</feature>
<dbReference type="InterPro" id="IPR006726">
    <property type="entry name" value="PHBA_efflux_AaeB/fusaric-R"/>
</dbReference>
<feature type="transmembrane region" description="Helical" evidence="7">
    <location>
        <begin position="392"/>
        <end position="409"/>
    </location>
</feature>
<dbReference type="PANTHER" id="PTHR30509:SF9">
    <property type="entry name" value="MULTIDRUG RESISTANCE PROTEIN MDTO"/>
    <property type="match status" value="1"/>
</dbReference>
<dbReference type="Proteomes" id="UP000320653">
    <property type="component" value="Unassembled WGS sequence"/>
</dbReference>
<comment type="caution">
    <text evidence="8">The sequence shown here is derived from an EMBL/GenBank/DDBJ whole genome shotgun (WGS) entry which is preliminary data.</text>
</comment>
<dbReference type="PANTHER" id="PTHR30509">
    <property type="entry name" value="P-HYDROXYBENZOIC ACID EFFLUX PUMP SUBUNIT-RELATED"/>
    <property type="match status" value="1"/>
</dbReference>
<protein>
    <submittedName>
        <fullName evidence="8">Putative membrane protein YccC</fullName>
    </submittedName>
</protein>
<organism evidence="8 9">
    <name type="scientific">Neorhizobium alkalisoli</name>
    <dbReference type="NCBI Taxonomy" id="528178"/>
    <lineage>
        <taxon>Bacteria</taxon>
        <taxon>Pseudomonadati</taxon>
        <taxon>Pseudomonadota</taxon>
        <taxon>Alphaproteobacteria</taxon>
        <taxon>Hyphomicrobiales</taxon>
        <taxon>Rhizobiaceae</taxon>
        <taxon>Rhizobium/Agrobacterium group</taxon>
        <taxon>Neorhizobium</taxon>
    </lineage>
</organism>
<proteinExistence type="predicted"/>
<evidence type="ECO:0000256" key="7">
    <source>
        <dbReference type="SAM" id="Phobius"/>
    </source>
</evidence>
<feature type="transmembrane region" description="Helical" evidence="7">
    <location>
        <begin position="20"/>
        <end position="48"/>
    </location>
</feature>
<keyword evidence="3" id="KW-1003">Cell membrane</keyword>
<keyword evidence="9" id="KW-1185">Reference proteome</keyword>
<keyword evidence="6 7" id="KW-0472">Membrane</keyword>
<name>A0A561QGG2_9HYPH</name>
<dbReference type="GO" id="GO:0022857">
    <property type="term" value="F:transmembrane transporter activity"/>
    <property type="evidence" value="ECO:0007669"/>
    <property type="project" value="InterPro"/>
</dbReference>
<keyword evidence="4 7" id="KW-0812">Transmembrane</keyword>
<keyword evidence="5 7" id="KW-1133">Transmembrane helix</keyword>
<dbReference type="EMBL" id="VIWP01000008">
    <property type="protein sequence ID" value="TWF49460.1"/>
    <property type="molecule type" value="Genomic_DNA"/>
</dbReference>
<evidence type="ECO:0000256" key="6">
    <source>
        <dbReference type="ARBA" id="ARBA00023136"/>
    </source>
</evidence>
<dbReference type="AlphaFoldDB" id="A0A561QGG2"/>
<evidence type="ECO:0000256" key="1">
    <source>
        <dbReference type="ARBA" id="ARBA00004651"/>
    </source>
</evidence>
<feature type="transmembrane region" description="Helical" evidence="7">
    <location>
        <begin position="60"/>
        <end position="81"/>
    </location>
</feature>
<feature type="transmembrane region" description="Helical" evidence="7">
    <location>
        <begin position="87"/>
        <end position="105"/>
    </location>
</feature>
<evidence type="ECO:0000256" key="3">
    <source>
        <dbReference type="ARBA" id="ARBA00022475"/>
    </source>
</evidence>
<feature type="transmembrane region" description="Helical" evidence="7">
    <location>
        <begin position="416"/>
        <end position="438"/>
    </location>
</feature>
<feature type="transmembrane region" description="Helical" evidence="7">
    <location>
        <begin position="364"/>
        <end position="386"/>
    </location>
</feature>
<reference evidence="8 9" key="1">
    <citation type="submission" date="2019-06" db="EMBL/GenBank/DDBJ databases">
        <title>Sorghum-associated microbial communities from plants grown in Nebraska, USA.</title>
        <authorList>
            <person name="Schachtman D."/>
        </authorList>
    </citation>
    <scope>NUCLEOTIDE SEQUENCE [LARGE SCALE GENOMIC DNA]</scope>
    <source>
        <strain evidence="8 9">1225</strain>
    </source>
</reference>
<evidence type="ECO:0000256" key="4">
    <source>
        <dbReference type="ARBA" id="ARBA00022692"/>
    </source>
</evidence>
<comment type="subcellular location">
    <subcellularLocation>
        <location evidence="1">Cell membrane</location>
        <topology evidence="1">Multi-pass membrane protein</topology>
    </subcellularLocation>
</comment>
<evidence type="ECO:0000313" key="8">
    <source>
        <dbReference type="EMBL" id="TWF49460.1"/>
    </source>
</evidence>
<feature type="transmembrane region" description="Helical" evidence="7">
    <location>
        <begin position="141"/>
        <end position="162"/>
    </location>
</feature>
<dbReference type="RefSeq" id="WP_186458385.1">
    <property type="nucleotide sequence ID" value="NZ_VIWP01000008.1"/>
</dbReference>
<keyword evidence="2" id="KW-0813">Transport</keyword>
<evidence type="ECO:0000313" key="9">
    <source>
        <dbReference type="Proteomes" id="UP000320653"/>
    </source>
</evidence>
<gene>
    <name evidence="8" type="ORF">FHW37_108130</name>
</gene>
<dbReference type="Pfam" id="PF04632">
    <property type="entry name" value="FUSC"/>
    <property type="match status" value="1"/>
</dbReference>